<dbReference type="AlphaFoldDB" id="A0A1G6T2L6"/>
<gene>
    <name evidence="2" type="ORF">SAMN04489747_0509</name>
</gene>
<sequence>MTLLAEPDAVPRPRAAGSPQAPSTVVMIRPHHFRPNPQTAADNAYQVAAADRAAQDGEVAARAHGEVTRAVRDLRAAGVRVHLFEDLRDDRPDSVFCNNWFSTHADGRLVLHSMLAPNRRRERRPDVVAWLQRHHRVSQVVDLADGPVLEGTGAMVLDHDQRVAYCSRSRRADDRALAAFCDRLGYRPHVFDTAGADGRPVYHTNVMMALGTGFSLVALDLVPDPAQRRRLRRSLERRGDVVALGATQVGEFAGNAIELSTPDGPVLALSSRGLRALTTAQRAVLEGHCRVLPLDVPTCELAGGSVRCMIAAVHLEDRLTGSSEELLVTGVRATR</sequence>
<accession>A0A1G6T2L6</accession>
<organism evidence="2 3">
    <name type="scientific">Auraticoccus monumenti</name>
    <dbReference type="NCBI Taxonomy" id="675864"/>
    <lineage>
        <taxon>Bacteria</taxon>
        <taxon>Bacillati</taxon>
        <taxon>Actinomycetota</taxon>
        <taxon>Actinomycetes</taxon>
        <taxon>Propionibacteriales</taxon>
        <taxon>Propionibacteriaceae</taxon>
        <taxon>Auraticoccus</taxon>
    </lineage>
</organism>
<evidence type="ECO:0000256" key="1">
    <source>
        <dbReference type="SAM" id="MobiDB-lite"/>
    </source>
</evidence>
<reference evidence="2 3" key="1">
    <citation type="submission" date="2016-10" db="EMBL/GenBank/DDBJ databases">
        <authorList>
            <person name="de Groot N.N."/>
        </authorList>
    </citation>
    <scope>NUCLEOTIDE SEQUENCE [LARGE SCALE GENOMIC DNA]</scope>
    <source>
        <strain evidence="2 3">MON 2.2</strain>
    </source>
</reference>
<name>A0A1G6T2L6_9ACTN</name>
<dbReference type="SUPFAM" id="SSF55909">
    <property type="entry name" value="Pentein"/>
    <property type="match status" value="1"/>
</dbReference>
<dbReference type="PIRSF" id="PIRSF028188">
    <property type="entry name" value="Amdntrnsf_FN0238"/>
    <property type="match status" value="1"/>
</dbReference>
<dbReference type="RefSeq" id="WP_197679159.1">
    <property type="nucleotide sequence ID" value="NZ_LT629688.1"/>
</dbReference>
<evidence type="ECO:0000313" key="3">
    <source>
        <dbReference type="Proteomes" id="UP000198546"/>
    </source>
</evidence>
<keyword evidence="3" id="KW-1185">Reference proteome</keyword>
<feature type="region of interest" description="Disordered" evidence="1">
    <location>
        <begin position="1"/>
        <end position="23"/>
    </location>
</feature>
<dbReference type="PANTHER" id="PTHR43224:SF1">
    <property type="entry name" value="AMIDINOTRANSFERASE"/>
    <property type="match status" value="1"/>
</dbReference>
<evidence type="ECO:0000313" key="2">
    <source>
        <dbReference type="EMBL" id="SDD23372.1"/>
    </source>
</evidence>
<evidence type="ECO:0008006" key="4">
    <source>
        <dbReference type="Google" id="ProtNLM"/>
    </source>
</evidence>
<dbReference type="STRING" id="675864.SAMN04489747_0509"/>
<dbReference type="Gene3D" id="3.75.10.10">
    <property type="entry name" value="L-arginine/glycine Amidinotransferase, Chain A"/>
    <property type="match status" value="1"/>
</dbReference>
<dbReference type="EMBL" id="LT629688">
    <property type="protein sequence ID" value="SDD23372.1"/>
    <property type="molecule type" value="Genomic_DNA"/>
</dbReference>
<protein>
    <recommendedName>
        <fullName evidence="4">Amidinotransferase</fullName>
    </recommendedName>
</protein>
<dbReference type="PANTHER" id="PTHR43224">
    <property type="entry name" value="AMIDINOTRANSFERASE"/>
    <property type="match status" value="1"/>
</dbReference>
<dbReference type="Pfam" id="PF19420">
    <property type="entry name" value="DDAH_eukar"/>
    <property type="match status" value="1"/>
</dbReference>
<proteinExistence type="predicted"/>
<dbReference type="Proteomes" id="UP000198546">
    <property type="component" value="Chromosome i"/>
</dbReference>
<dbReference type="InterPro" id="IPR014541">
    <property type="entry name" value="Amdntrnsf_FN0238"/>
</dbReference>
<dbReference type="NCBIfam" id="NF046062">
    <property type="entry name" value="citrull_CtlX"/>
    <property type="match status" value="1"/>
</dbReference>